<dbReference type="EMBL" id="JBHEZY010000005">
    <property type="protein sequence ID" value="MFC1432225.1"/>
    <property type="molecule type" value="Genomic_DNA"/>
</dbReference>
<dbReference type="InterPro" id="IPR004360">
    <property type="entry name" value="Glyas_Fos-R_dOase_dom"/>
</dbReference>
<comment type="caution">
    <text evidence="2">The sequence shown here is derived from an EMBL/GenBank/DDBJ whole genome shotgun (WGS) entry which is preliminary data.</text>
</comment>
<dbReference type="Gene3D" id="3.10.180.10">
    <property type="entry name" value="2,3-Dihydroxybiphenyl 1,2-Dioxygenase, domain 1"/>
    <property type="match status" value="1"/>
</dbReference>
<accession>A0ABV6X1P3</accession>
<organism evidence="2 3">
    <name type="scientific">Streptacidiphilus alkalitolerans</name>
    <dbReference type="NCBI Taxonomy" id="3342712"/>
    <lineage>
        <taxon>Bacteria</taxon>
        <taxon>Bacillati</taxon>
        <taxon>Actinomycetota</taxon>
        <taxon>Actinomycetes</taxon>
        <taxon>Kitasatosporales</taxon>
        <taxon>Streptomycetaceae</taxon>
        <taxon>Streptacidiphilus</taxon>
    </lineage>
</organism>
<dbReference type="SUPFAM" id="SSF54593">
    <property type="entry name" value="Glyoxalase/Bleomycin resistance protein/Dihydroxybiphenyl dioxygenase"/>
    <property type="match status" value="1"/>
</dbReference>
<sequence length="124" mass="13291">MLGSSPVTAFLPSTDPVRSRAFYEGLLGLTVTASDGFALVLEGAGTTIRVTHVETFTPQPFSALGWVVQDIARVMSQLAEQSVEFVVFEGMGQDADGVWTAPGGHRIAWFKDPDANLLSLTQYA</sequence>
<gene>
    <name evidence="2" type="ORF">ACEZDB_16375</name>
</gene>
<dbReference type="Pfam" id="PF00903">
    <property type="entry name" value="Glyoxalase"/>
    <property type="match status" value="1"/>
</dbReference>
<name>A0ABV6X1P3_9ACTN</name>
<dbReference type="InterPro" id="IPR037523">
    <property type="entry name" value="VOC_core"/>
</dbReference>
<dbReference type="CDD" id="cd06587">
    <property type="entry name" value="VOC"/>
    <property type="match status" value="1"/>
</dbReference>
<dbReference type="RefSeq" id="WP_380553785.1">
    <property type="nucleotide sequence ID" value="NZ_JBHEZY010000005.1"/>
</dbReference>
<proteinExistence type="predicted"/>
<protein>
    <submittedName>
        <fullName evidence="2">VOC family protein</fullName>
    </submittedName>
</protein>
<reference evidence="2 3" key="1">
    <citation type="submission" date="2024-09" db="EMBL/GenBank/DDBJ databases">
        <authorList>
            <person name="Lee S.D."/>
        </authorList>
    </citation>
    <scope>NUCLEOTIDE SEQUENCE [LARGE SCALE GENOMIC DNA]</scope>
    <source>
        <strain evidence="2 3">N1-3</strain>
    </source>
</reference>
<feature type="domain" description="VOC" evidence="1">
    <location>
        <begin position="3"/>
        <end position="123"/>
    </location>
</feature>
<dbReference type="Proteomes" id="UP001592530">
    <property type="component" value="Unassembled WGS sequence"/>
</dbReference>
<dbReference type="InterPro" id="IPR029068">
    <property type="entry name" value="Glyas_Bleomycin-R_OHBP_Dase"/>
</dbReference>
<dbReference type="PROSITE" id="PS51819">
    <property type="entry name" value="VOC"/>
    <property type="match status" value="1"/>
</dbReference>
<evidence type="ECO:0000313" key="2">
    <source>
        <dbReference type="EMBL" id="MFC1432225.1"/>
    </source>
</evidence>
<evidence type="ECO:0000313" key="3">
    <source>
        <dbReference type="Proteomes" id="UP001592530"/>
    </source>
</evidence>
<evidence type="ECO:0000259" key="1">
    <source>
        <dbReference type="PROSITE" id="PS51819"/>
    </source>
</evidence>